<reference evidence="3 4" key="1">
    <citation type="submission" date="2014-07" db="EMBL/GenBank/DDBJ databases">
        <title>Expanding our view of genomic diversity in Candidatus Accumulibacter clades.</title>
        <authorList>
            <person name="Skennerton C.T."/>
            <person name="Barr J.J."/>
            <person name="Slater F.R."/>
            <person name="Bond P.L."/>
            <person name="Tyson G.W."/>
        </authorList>
    </citation>
    <scope>NUCLEOTIDE SEQUENCE [LARGE SCALE GENOMIC DNA]</scope>
    <source>
        <strain evidence="4">SK-01</strain>
    </source>
</reference>
<sequence length="386" mass="43611">MTLVETFSGLPDSRRGPAKRYVLMEMVVMALCAILCGADNWVEVADWCRDRQQWLRERFGWSLKGGTPSHDTFGDLFRVLDAKVFEERFRQWIAGLVGVVEGVVAFDGKTLRGSGKKGSNELLHLVTAYAVGSGLCLAQEGTCGKGHELAGLKNLLDVLILKGCIATTDALGCQTEIAEKIVDQGGDYVLQVKDNQKNLATAIREFFEEGDQAGFGRLDVQRFEEIEKDHGRIDTRRYTWIPDVSWMDKPMREAWKKLGGVGRIESIREIGDTVSVEHHYAIGSRGVQTVARFANASRNHWGIENGLHWTLDVVFREDHCRVRKGHAARNFSVLRKFALATLRPEEEVKMGLRRRRVHADRHPEYRESLIRRAFSQNGSENPMPFV</sequence>
<feature type="domain" description="H repeat-associated protein N-terminal" evidence="2">
    <location>
        <begin position="5"/>
        <end position="93"/>
    </location>
</feature>
<dbReference type="GO" id="GO:0006313">
    <property type="term" value="P:DNA transposition"/>
    <property type="evidence" value="ECO:0007669"/>
    <property type="project" value="InterPro"/>
</dbReference>
<gene>
    <name evidence="3" type="ORF">CAPSK01_000879</name>
</gene>
<dbReference type="GO" id="GO:0003677">
    <property type="term" value="F:DNA binding"/>
    <property type="evidence" value="ECO:0007669"/>
    <property type="project" value="InterPro"/>
</dbReference>
<proteinExistence type="predicted"/>
<evidence type="ECO:0000259" key="2">
    <source>
        <dbReference type="Pfam" id="PF13808"/>
    </source>
</evidence>
<evidence type="ECO:0000313" key="3">
    <source>
        <dbReference type="EMBL" id="KFB69405.1"/>
    </source>
</evidence>
<evidence type="ECO:0000259" key="1">
    <source>
        <dbReference type="Pfam" id="PF01609"/>
    </source>
</evidence>
<dbReference type="GO" id="GO:0004803">
    <property type="term" value="F:transposase activity"/>
    <property type="evidence" value="ECO:0007669"/>
    <property type="project" value="InterPro"/>
</dbReference>
<comment type="caution">
    <text evidence="3">The sequence shown here is derived from an EMBL/GenBank/DDBJ whole genome shotgun (WGS) entry which is preliminary data.</text>
</comment>
<organism evidence="3 4">
    <name type="scientific">Candidatus Accumulibacter vicinus</name>
    <dbReference type="NCBI Taxonomy" id="2954382"/>
    <lineage>
        <taxon>Bacteria</taxon>
        <taxon>Pseudomonadati</taxon>
        <taxon>Pseudomonadota</taxon>
        <taxon>Betaproteobacteria</taxon>
        <taxon>Candidatus Accumulibacter</taxon>
    </lineage>
</organism>
<dbReference type="PANTHER" id="PTHR30298">
    <property type="entry name" value="H REPEAT-ASSOCIATED PREDICTED TRANSPOSASE"/>
    <property type="match status" value="1"/>
</dbReference>
<feature type="domain" description="Transposase IS4-like" evidence="1">
    <location>
        <begin position="102"/>
        <end position="339"/>
    </location>
</feature>
<dbReference type="Proteomes" id="UP000019812">
    <property type="component" value="Unassembled WGS sequence"/>
</dbReference>
<dbReference type="InterPro" id="IPR032806">
    <property type="entry name" value="YbfD_N"/>
</dbReference>
<accession>A0A084Y3W1</accession>
<dbReference type="Pfam" id="PF01609">
    <property type="entry name" value="DDE_Tnp_1"/>
    <property type="match status" value="1"/>
</dbReference>
<dbReference type="NCBIfam" id="NF033564">
    <property type="entry name" value="transpos_ISAs1"/>
    <property type="match status" value="1"/>
</dbReference>
<protein>
    <submittedName>
        <fullName evidence="3">Transposase</fullName>
    </submittedName>
</protein>
<evidence type="ECO:0000313" key="4">
    <source>
        <dbReference type="Proteomes" id="UP000019812"/>
    </source>
</evidence>
<dbReference type="PANTHER" id="PTHR30298:SF0">
    <property type="entry name" value="PROTEIN YBFL-RELATED"/>
    <property type="match status" value="1"/>
</dbReference>
<dbReference type="STRING" id="1457154.CAPSK01_000879"/>
<name>A0A084Y3W1_9PROT</name>
<dbReference type="AlphaFoldDB" id="A0A084Y3W1"/>
<dbReference type="Pfam" id="PF13808">
    <property type="entry name" value="DDE_Tnp_1_assoc"/>
    <property type="match status" value="1"/>
</dbReference>
<dbReference type="InterPro" id="IPR002559">
    <property type="entry name" value="Transposase_11"/>
</dbReference>
<dbReference type="InterPro" id="IPR051698">
    <property type="entry name" value="Transposase_11-like"/>
</dbReference>
<dbReference type="EMBL" id="JDSS02000015">
    <property type="protein sequence ID" value="KFB69405.1"/>
    <property type="molecule type" value="Genomic_DNA"/>
</dbReference>
<dbReference type="InterPro" id="IPR047647">
    <property type="entry name" value="ISAs1_transpos"/>
</dbReference>